<feature type="region of interest" description="Disordered" evidence="6">
    <location>
        <begin position="1"/>
        <end position="91"/>
    </location>
</feature>
<comment type="subcellular location">
    <subcellularLocation>
        <location evidence="5">Cytoplasm</location>
    </subcellularLocation>
    <subcellularLocation>
        <location evidence="5">Chromosome</location>
    </subcellularLocation>
</comment>
<dbReference type="GO" id="GO:0005694">
    <property type="term" value="C:chromosome"/>
    <property type="evidence" value="ECO:0007669"/>
    <property type="project" value="UniProtKB-SubCell"/>
</dbReference>
<organism evidence="8 9">
    <name type="scientific">Marine Group I thaumarchaeote</name>
    <dbReference type="NCBI Taxonomy" id="2511932"/>
    <lineage>
        <taxon>Archaea</taxon>
        <taxon>Nitrososphaerota</taxon>
        <taxon>Marine Group I</taxon>
    </lineage>
</organism>
<accession>A0A7K4M6S0</accession>
<feature type="compositionally biased region" description="Polar residues" evidence="6">
    <location>
        <begin position="1"/>
        <end position="21"/>
    </location>
</feature>
<feature type="modified residue" description="N6-acetyllysine" evidence="5">
    <location>
        <position position="97"/>
    </location>
</feature>
<evidence type="ECO:0000256" key="5">
    <source>
        <dbReference type="HAMAP-Rule" id="MF_01122"/>
    </source>
</evidence>
<feature type="domain" description="DNA/RNA-binding protein Alba-like" evidence="7">
    <location>
        <begin position="92"/>
        <end position="153"/>
    </location>
</feature>
<gene>
    <name evidence="5" type="primary">albA</name>
    <name evidence="8" type="ORF">HX860_01770</name>
</gene>
<dbReference type="InterPro" id="IPR036882">
    <property type="entry name" value="Alba-like_dom_sf"/>
</dbReference>
<dbReference type="SUPFAM" id="SSF82704">
    <property type="entry name" value="AlbA-like"/>
    <property type="match status" value="1"/>
</dbReference>
<dbReference type="Proteomes" id="UP000587702">
    <property type="component" value="Unassembled WGS sequence"/>
</dbReference>
<dbReference type="HAMAP" id="MF_01122">
    <property type="entry name" value="AlbA"/>
    <property type="match status" value="1"/>
</dbReference>
<evidence type="ECO:0000259" key="7">
    <source>
        <dbReference type="Pfam" id="PF01918"/>
    </source>
</evidence>
<comment type="similarity">
    <text evidence="1 5">Belongs to the histone-like Alba family.</text>
</comment>
<dbReference type="GO" id="GO:0003690">
    <property type="term" value="F:double-stranded DNA binding"/>
    <property type="evidence" value="ECO:0007669"/>
    <property type="project" value="UniProtKB-UniRule"/>
</dbReference>
<keyword evidence="5" id="KW-0226">DNA condensation</keyword>
<keyword evidence="2 5" id="KW-0158">Chromosome</keyword>
<proteinExistence type="inferred from homology"/>
<reference evidence="8 9" key="1">
    <citation type="journal article" date="2019" name="Environ. Microbiol.">
        <title>Genomics insights into ecotype formation of ammonia-oxidizing archaea in the deep ocean.</title>
        <authorList>
            <person name="Wang Y."/>
            <person name="Huang J.M."/>
            <person name="Cui G.J."/>
            <person name="Nunoura T."/>
            <person name="Takaki Y."/>
            <person name="Li W.L."/>
            <person name="Li J."/>
            <person name="Gao Z.M."/>
            <person name="Takai K."/>
            <person name="Zhang A.Q."/>
            <person name="Stepanauskas R."/>
        </authorList>
    </citation>
    <scope>NUCLEOTIDE SEQUENCE [LARGE SCALE GENOMIC DNA]</scope>
    <source>
        <strain evidence="8 9">L14</strain>
    </source>
</reference>
<dbReference type="Pfam" id="PF01918">
    <property type="entry name" value="Alba"/>
    <property type="match status" value="1"/>
</dbReference>
<evidence type="ECO:0000256" key="3">
    <source>
        <dbReference type="ARBA" id="ARBA00022490"/>
    </source>
</evidence>
<protein>
    <recommendedName>
        <fullName evidence="5">DNA/RNA-binding protein Alba</fullName>
    </recommendedName>
</protein>
<dbReference type="EMBL" id="JACATI010000001">
    <property type="protein sequence ID" value="NWJ19794.1"/>
    <property type="molecule type" value="Genomic_DNA"/>
</dbReference>
<keyword evidence="4 5" id="KW-0238">DNA-binding</keyword>
<sequence length="178" mass="19327">MSTENTQSSTPKETTENTQSSDPKETTENTQSSDPKETTENTQSSDPKETTENTQSSDPKETTENTQSSDPKETTENTQSSKPKETSGNRDTIFIGKKPLMAYVTSTLIQLANLPAVYIKARGMSIGRAVDVAQIIARKTESAGYTIGAINIGSEALESQDGRTRNVSTIEIEVKRNS</sequence>
<evidence type="ECO:0000313" key="9">
    <source>
        <dbReference type="Proteomes" id="UP000587702"/>
    </source>
</evidence>
<evidence type="ECO:0000256" key="1">
    <source>
        <dbReference type="ARBA" id="ARBA00008018"/>
    </source>
</evidence>
<dbReference type="GO" id="GO:0030261">
    <property type="term" value="P:chromosome condensation"/>
    <property type="evidence" value="ECO:0007669"/>
    <property type="project" value="UniProtKB-KW"/>
</dbReference>
<keyword evidence="5" id="KW-0007">Acetylation</keyword>
<comment type="function">
    <text evidence="5">Binds double-stranded DNA tightly but without sequence specificity. Involved in DNA compaction.</text>
</comment>
<dbReference type="InterPro" id="IPR002775">
    <property type="entry name" value="DNA/RNA-bd_Alba-like"/>
</dbReference>
<comment type="PTM">
    <text evidence="5">Acetylated. Acetylation at Lys-97 decreases DNA-binding affinity.</text>
</comment>
<evidence type="ECO:0000256" key="6">
    <source>
        <dbReference type="SAM" id="MobiDB-lite"/>
    </source>
</evidence>
<comment type="caution">
    <text evidence="8">The sequence shown here is derived from an EMBL/GenBank/DDBJ whole genome shotgun (WGS) entry which is preliminary data.</text>
</comment>
<name>A0A7K4M6S0_9ARCH</name>
<evidence type="ECO:0000256" key="2">
    <source>
        <dbReference type="ARBA" id="ARBA00022454"/>
    </source>
</evidence>
<dbReference type="AlphaFoldDB" id="A0A7K4M6S0"/>
<evidence type="ECO:0000313" key="8">
    <source>
        <dbReference type="EMBL" id="NWJ19794.1"/>
    </source>
</evidence>
<dbReference type="Gene3D" id="3.30.110.20">
    <property type="entry name" value="Alba-like domain"/>
    <property type="match status" value="1"/>
</dbReference>
<dbReference type="InterPro" id="IPR013795">
    <property type="entry name" value="DNA/RNA-bd_Alba"/>
</dbReference>
<keyword evidence="3 5" id="KW-0963">Cytoplasm</keyword>
<evidence type="ECO:0000256" key="4">
    <source>
        <dbReference type="ARBA" id="ARBA00023125"/>
    </source>
</evidence>
<dbReference type="GO" id="GO:0003723">
    <property type="term" value="F:RNA binding"/>
    <property type="evidence" value="ECO:0007669"/>
    <property type="project" value="InterPro"/>
</dbReference>
<dbReference type="GO" id="GO:0005737">
    <property type="term" value="C:cytoplasm"/>
    <property type="evidence" value="ECO:0007669"/>
    <property type="project" value="UniProtKB-SubCell"/>
</dbReference>